<organism evidence="2 3">
    <name type="scientific">Candidatus Taylorbacteria bacterium RIFCSPHIGHO2_02_FULL_46_13</name>
    <dbReference type="NCBI Taxonomy" id="1802312"/>
    <lineage>
        <taxon>Bacteria</taxon>
        <taxon>Candidatus Tayloriibacteriota</taxon>
    </lineage>
</organism>
<name>A0A1G2MU39_9BACT</name>
<comment type="caution">
    <text evidence="2">The sequence shown here is derived from an EMBL/GenBank/DDBJ whole genome shotgun (WGS) entry which is preliminary data.</text>
</comment>
<keyword evidence="1" id="KW-0812">Transmembrane</keyword>
<protein>
    <submittedName>
        <fullName evidence="2">Uncharacterized protein</fullName>
    </submittedName>
</protein>
<keyword evidence="1" id="KW-1133">Transmembrane helix</keyword>
<feature type="transmembrane region" description="Helical" evidence="1">
    <location>
        <begin position="20"/>
        <end position="42"/>
    </location>
</feature>
<evidence type="ECO:0000313" key="2">
    <source>
        <dbReference type="EMBL" id="OHA27355.1"/>
    </source>
</evidence>
<dbReference type="EMBL" id="MHRQ01000005">
    <property type="protein sequence ID" value="OHA27355.1"/>
    <property type="molecule type" value="Genomic_DNA"/>
</dbReference>
<evidence type="ECO:0000256" key="1">
    <source>
        <dbReference type="SAM" id="Phobius"/>
    </source>
</evidence>
<sequence>MDRACPVRSRSRFATVSSNGGFIALISVIILGFVLLIAVLTLGNRSLGTRFLLLDLERKDVSNQLARACVQVAIIAVVNDSLYNGVNVMVPVGSDRCMIHSVNPVGGESLIKTTASTSATVTNLQVSVDNTNGTIISWQEVPNL</sequence>
<dbReference type="Proteomes" id="UP000177565">
    <property type="component" value="Unassembled WGS sequence"/>
</dbReference>
<gene>
    <name evidence="2" type="ORF">A3C06_04190</name>
</gene>
<proteinExistence type="predicted"/>
<keyword evidence="1" id="KW-0472">Membrane</keyword>
<evidence type="ECO:0000313" key="3">
    <source>
        <dbReference type="Proteomes" id="UP000177565"/>
    </source>
</evidence>
<reference evidence="2 3" key="1">
    <citation type="journal article" date="2016" name="Nat. Commun.">
        <title>Thousands of microbial genomes shed light on interconnected biogeochemical processes in an aquifer system.</title>
        <authorList>
            <person name="Anantharaman K."/>
            <person name="Brown C.T."/>
            <person name="Hug L.A."/>
            <person name="Sharon I."/>
            <person name="Castelle C.J."/>
            <person name="Probst A.J."/>
            <person name="Thomas B.C."/>
            <person name="Singh A."/>
            <person name="Wilkins M.J."/>
            <person name="Karaoz U."/>
            <person name="Brodie E.L."/>
            <person name="Williams K.H."/>
            <person name="Hubbard S.S."/>
            <person name="Banfield J.F."/>
        </authorList>
    </citation>
    <scope>NUCLEOTIDE SEQUENCE [LARGE SCALE GENOMIC DNA]</scope>
</reference>
<dbReference type="AlphaFoldDB" id="A0A1G2MU39"/>
<dbReference type="STRING" id="1802312.A3C06_04190"/>
<accession>A0A1G2MU39</accession>